<name>A0ABR2Y2B3_9PEZI</name>
<proteinExistence type="predicted"/>
<protein>
    <recommendedName>
        <fullName evidence="4">Secreted protein</fullName>
    </recommendedName>
</protein>
<feature type="chain" id="PRO_5046734625" description="Secreted protein" evidence="1">
    <location>
        <begin position="25"/>
        <end position="181"/>
    </location>
</feature>
<sequence length="181" mass="19780">MILYSYNILLSISIAILLATIVQATNHQHPIHPDKMPSLNGMEGIVTKLQRPALTSCAVFKKPLHLFSTQPMTGFYRDGFCRTSASDPGNHAVAGIVSDEFLQFSASQGNDLRTVGLAGGCKWCLCTTRWLEAVQAFKDGRISQNGVPKVDLDATEDSALKSADFETFKQFAVKKEEVNGN</sequence>
<organism evidence="2 3">
    <name type="scientific">Seiridium cardinale</name>
    <dbReference type="NCBI Taxonomy" id="138064"/>
    <lineage>
        <taxon>Eukaryota</taxon>
        <taxon>Fungi</taxon>
        <taxon>Dikarya</taxon>
        <taxon>Ascomycota</taxon>
        <taxon>Pezizomycotina</taxon>
        <taxon>Sordariomycetes</taxon>
        <taxon>Xylariomycetidae</taxon>
        <taxon>Amphisphaeriales</taxon>
        <taxon>Sporocadaceae</taxon>
        <taxon>Seiridium</taxon>
    </lineage>
</organism>
<evidence type="ECO:0000313" key="2">
    <source>
        <dbReference type="EMBL" id="KAK9780214.1"/>
    </source>
</evidence>
<dbReference type="EMBL" id="JARVKM010000007">
    <property type="protein sequence ID" value="KAK9780214.1"/>
    <property type="molecule type" value="Genomic_DNA"/>
</dbReference>
<accession>A0ABR2Y2B3</accession>
<dbReference type="PANTHER" id="PTHR37466">
    <property type="entry name" value="SLR1628 PROTEIN"/>
    <property type="match status" value="1"/>
</dbReference>
<dbReference type="Proteomes" id="UP001465668">
    <property type="component" value="Unassembled WGS sequence"/>
</dbReference>
<evidence type="ECO:0000313" key="3">
    <source>
        <dbReference type="Proteomes" id="UP001465668"/>
    </source>
</evidence>
<keyword evidence="3" id="KW-1185">Reference proteome</keyword>
<keyword evidence="1" id="KW-0732">Signal</keyword>
<feature type="signal peptide" evidence="1">
    <location>
        <begin position="1"/>
        <end position="24"/>
    </location>
</feature>
<reference evidence="2 3" key="1">
    <citation type="submission" date="2024-02" db="EMBL/GenBank/DDBJ databases">
        <title>First draft genome assembly of two strains of Seiridium cardinale.</title>
        <authorList>
            <person name="Emiliani G."/>
            <person name="Scali E."/>
        </authorList>
    </citation>
    <scope>NUCLEOTIDE SEQUENCE [LARGE SCALE GENOMIC DNA]</scope>
    <source>
        <strain evidence="2 3">BM-138-000479</strain>
    </source>
</reference>
<dbReference type="Gene3D" id="3.30.56.110">
    <property type="entry name" value="Protein of unknown function DUF2237"/>
    <property type="match status" value="1"/>
</dbReference>
<dbReference type="InterPro" id="IPR018714">
    <property type="entry name" value="DUF2237"/>
</dbReference>
<comment type="caution">
    <text evidence="2">The sequence shown here is derived from an EMBL/GenBank/DDBJ whole genome shotgun (WGS) entry which is preliminary data.</text>
</comment>
<dbReference type="Pfam" id="PF09996">
    <property type="entry name" value="DUF2237"/>
    <property type="match status" value="1"/>
</dbReference>
<evidence type="ECO:0008006" key="4">
    <source>
        <dbReference type="Google" id="ProtNLM"/>
    </source>
</evidence>
<gene>
    <name evidence="2" type="ORF">SCAR479_02851</name>
</gene>
<evidence type="ECO:0000256" key="1">
    <source>
        <dbReference type="SAM" id="SignalP"/>
    </source>
</evidence>
<dbReference type="PANTHER" id="PTHR37466:SF1">
    <property type="entry name" value="SLR1628 PROTEIN"/>
    <property type="match status" value="1"/>
</dbReference>